<dbReference type="GO" id="GO:0006465">
    <property type="term" value="P:signal peptide processing"/>
    <property type="evidence" value="ECO:0007669"/>
    <property type="project" value="InterPro"/>
</dbReference>
<dbReference type="PANTHER" id="PTHR33209:SF1">
    <property type="entry name" value="PEPTIDASE S49 DOMAIN-CONTAINING PROTEIN"/>
    <property type="match status" value="1"/>
</dbReference>
<evidence type="ECO:0000313" key="11">
    <source>
        <dbReference type="EMBL" id="MBK1827987.1"/>
    </source>
</evidence>
<dbReference type="GO" id="GO:0008236">
    <property type="term" value="F:serine-type peptidase activity"/>
    <property type="evidence" value="ECO:0007669"/>
    <property type="project" value="UniProtKB-KW"/>
</dbReference>
<dbReference type="InterPro" id="IPR047217">
    <property type="entry name" value="S49_SppA_67K_type_N"/>
</dbReference>
<evidence type="ECO:0000256" key="4">
    <source>
        <dbReference type="ARBA" id="ARBA00022801"/>
    </source>
</evidence>
<evidence type="ECO:0000259" key="10">
    <source>
        <dbReference type="Pfam" id="PF01343"/>
    </source>
</evidence>
<evidence type="ECO:0000256" key="9">
    <source>
        <dbReference type="SAM" id="SignalP"/>
    </source>
</evidence>
<keyword evidence="9" id="KW-0732">Signal</keyword>
<keyword evidence="4" id="KW-0378">Hydrolase</keyword>
<keyword evidence="3" id="KW-0645">Protease</keyword>
<evidence type="ECO:0000256" key="2">
    <source>
        <dbReference type="ARBA" id="ARBA00008683"/>
    </source>
</evidence>
<dbReference type="SUPFAM" id="SSF52096">
    <property type="entry name" value="ClpP/crotonase"/>
    <property type="match status" value="2"/>
</dbReference>
<feature type="domain" description="Peptidase S49" evidence="10">
    <location>
        <begin position="349"/>
        <end position="499"/>
    </location>
</feature>
<dbReference type="InterPro" id="IPR004635">
    <property type="entry name" value="Pept_S49_SppA"/>
</dbReference>
<feature type="active site" description="Proton donor/acceptor" evidence="7">
    <location>
        <position position="165"/>
    </location>
</feature>
<proteinExistence type="inferred from homology"/>
<dbReference type="PANTHER" id="PTHR33209">
    <property type="entry name" value="PROTEASE 4"/>
    <property type="match status" value="1"/>
</dbReference>
<dbReference type="InterPro" id="IPR004634">
    <property type="entry name" value="Pept_S49_pIV"/>
</dbReference>
<evidence type="ECO:0000256" key="3">
    <source>
        <dbReference type="ARBA" id="ARBA00022670"/>
    </source>
</evidence>
<feature type="region of interest" description="Disordered" evidence="8">
    <location>
        <begin position="505"/>
        <end position="535"/>
    </location>
</feature>
<evidence type="ECO:0000256" key="7">
    <source>
        <dbReference type="PIRSR" id="PIRSR001217-1"/>
    </source>
</evidence>
<dbReference type="RefSeq" id="WP_200280465.1">
    <property type="nucleotide sequence ID" value="NZ_JAENII010000010.1"/>
</dbReference>
<evidence type="ECO:0000256" key="6">
    <source>
        <dbReference type="ARBA" id="ARBA00023136"/>
    </source>
</evidence>
<accession>A0A934VGF7</accession>
<dbReference type="Gene3D" id="3.90.226.10">
    <property type="entry name" value="2-enoyl-CoA Hydratase, Chain A, domain 1"/>
    <property type="match status" value="3"/>
</dbReference>
<gene>
    <name evidence="11" type="primary">sppA</name>
    <name evidence="11" type="ORF">JIN81_13230</name>
</gene>
<dbReference type="CDD" id="cd07023">
    <property type="entry name" value="S49_Sppa_N_C"/>
    <property type="match status" value="1"/>
</dbReference>
<organism evidence="11 12">
    <name type="scientific">Haloferula rosea</name>
    <dbReference type="NCBI Taxonomy" id="490093"/>
    <lineage>
        <taxon>Bacteria</taxon>
        <taxon>Pseudomonadati</taxon>
        <taxon>Verrucomicrobiota</taxon>
        <taxon>Verrucomicrobiia</taxon>
        <taxon>Verrucomicrobiales</taxon>
        <taxon>Verrucomicrobiaceae</taxon>
        <taxon>Haloferula</taxon>
    </lineage>
</organism>
<keyword evidence="12" id="KW-1185">Reference proteome</keyword>
<dbReference type="InterPro" id="IPR029045">
    <property type="entry name" value="ClpP/crotonase-like_dom_sf"/>
</dbReference>
<name>A0A934VGF7_9BACT</name>
<feature type="domain" description="Peptidase S49" evidence="10">
    <location>
        <begin position="97"/>
        <end position="245"/>
    </location>
</feature>
<keyword evidence="5" id="KW-0720">Serine protease</keyword>
<dbReference type="Gene3D" id="6.20.330.10">
    <property type="match status" value="1"/>
</dbReference>
<dbReference type="CDD" id="cd07018">
    <property type="entry name" value="S49_SppA_67K_type"/>
    <property type="match status" value="1"/>
</dbReference>
<reference evidence="11" key="1">
    <citation type="submission" date="2021-01" db="EMBL/GenBank/DDBJ databases">
        <title>Modified the classification status of verrucomicrobia.</title>
        <authorList>
            <person name="Feng X."/>
        </authorList>
    </citation>
    <scope>NUCLEOTIDE SEQUENCE</scope>
    <source>
        <strain evidence="11">KCTC 22201</strain>
    </source>
</reference>
<evidence type="ECO:0000313" key="12">
    <source>
        <dbReference type="Proteomes" id="UP000658278"/>
    </source>
</evidence>
<feature type="signal peptide" evidence="9">
    <location>
        <begin position="1"/>
        <end position="16"/>
    </location>
</feature>
<comment type="subcellular location">
    <subcellularLocation>
        <location evidence="1">Membrane</location>
    </subcellularLocation>
</comment>
<protein>
    <submittedName>
        <fullName evidence="11">Signal peptide peptidase SppA</fullName>
    </submittedName>
</protein>
<dbReference type="Proteomes" id="UP000658278">
    <property type="component" value="Unassembled WGS sequence"/>
</dbReference>
<keyword evidence="6" id="KW-0472">Membrane</keyword>
<evidence type="ECO:0000256" key="8">
    <source>
        <dbReference type="SAM" id="MobiDB-lite"/>
    </source>
</evidence>
<dbReference type="PIRSF" id="PIRSF001217">
    <property type="entry name" value="Protease_4_SppA"/>
    <property type="match status" value="1"/>
</dbReference>
<dbReference type="InterPro" id="IPR002142">
    <property type="entry name" value="Peptidase_S49"/>
</dbReference>
<evidence type="ECO:0000256" key="1">
    <source>
        <dbReference type="ARBA" id="ARBA00004370"/>
    </source>
</evidence>
<dbReference type="Pfam" id="PF01343">
    <property type="entry name" value="Peptidase_S49"/>
    <property type="match status" value="2"/>
</dbReference>
<dbReference type="GO" id="GO:0016020">
    <property type="term" value="C:membrane"/>
    <property type="evidence" value="ECO:0007669"/>
    <property type="project" value="UniProtKB-SubCell"/>
</dbReference>
<dbReference type="AlphaFoldDB" id="A0A934VGF7"/>
<sequence length="588" mass="63649">MIRSILFPMLAGAALAADKPVVAVYDLERGLSESGMTEPSLMNMSLESQRPLTFYDVTRSLGLAVKDPNVKALVLDVDGAPLGLAQIGEIRRHLASAREAGKDVWLYSDYYTTKTALLGAASNHFVLMPEAGVTFSGMASQSLYFKGMLDKAGLQADVIHIGDFKSFGEEFYRTGPSEFALEQREELIGGMFDQIISAVAQGRSVESSKVMELVDRGEFTAEEAKEAGLVDDLQYRTDFNASLRERYEGAKFDREYEMPDLDGPEMDSLFDVFKLMMDSGKDSKAKEDYVAVVVLDGGISDASVAPVRKEIVKLLKDEHAKGLVLRVNSPGGSALASEVLWEVTDEWKDRGRAFSVSMGGVAASGGYYVSAGADRIFAESGTITGSIGVVGMKMVMGGAMDKLGITTHTIQRGKHADAMSFTKPFTEEEKKLVRDSMVDVYGTFKKRITDGRGDRLKGDLEGMAGGRVYTGARALELGLVDELGGLSDAIAWTAEKAGVGTDAVKLRPEPKSPLDGLFSKPEKKPEGEIVGMAQGSPAGDAVRTMIRQMGTAALPEQVRGSVDRMLQRLDAIHESRIQLIGPDLDLRW</sequence>
<feature type="active site" description="Nucleophile" evidence="7">
    <location>
        <position position="364"/>
    </location>
</feature>
<comment type="similarity">
    <text evidence="2">Belongs to the peptidase S49 family.</text>
</comment>
<dbReference type="InterPro" id="IPR047272">
    <property type="entry name" value="S49_SppA_C"/>
</dbReference>
<dbReference type="EMBL" id="JAENII010000010">
    <property type="protein sequence ID" value="MBK1827987.1"/>
    <property type="molecule type" value="Genomic_DNA"/>
</dbReference>
<evidence type="ECO:0000256" key="5">
    <source>
        <dbReference type="ARBA" id="ARBA00022825"/>
    </source>
</evidence>
<feature type="chain" id="PRO_5037694239" evidence="9">
    <location>
        <begin position="17"/>
        <end position="588"/>
    </location>
</feature>
<comment type="caution">
    <text evidence="11">The sequence shown here is derived from an EMBL/GenBank/DDBJ whole genome shotgun (WGS) entry which is preliminary data.</text>
</comment>
<dbReference type="NCBIfam" id="TIGR00706">
    <property type="entry name" value="SppA_dom"/>
    <property type="match status" value="1"/>
</dbReference>